<dbReference type="AlphaFoldDB" id="A0A081BER3"/>
<dbReference type="NCBIfam" id="TIGR00229">
    <property type="entry name" value="sensory_box"/>
    <property type="match status" value="2"/>
</dbReference>
<dbReference type="GO" id="GO:0004888">
    <property type="term" value="F:transmembrane signaling receptor activity"/>
    <property type="evidence" value="ECO:0007669"/>
    <property type="project" value="InterPro"/>
</dbReference>
<dbReference type="Gene3D" id="3.30.450.20">
    <property type="entry name" value="PAS domain"/>
    <property type="match status" value="2"/>
</dbReference>
<accession>A0A081BER3</accession>
<dbReference type="PROSITE" id="PS50112">
    <property type="entry name" value="PAS"/>
    <property type="match status" value="2"/>
</dbReference>
<dbReference type="SMART" id="SM00091">
    <property type="entry name" value="PAS"/>
    <property type="match status" value="2"/>
</dbReference>
<dbReference type="PROSITE" id="PS50111">
    <property type="entry name" value="CHEMOTAXIS_TRANSDUC_2"/>
    <property type="match status" value="1"/>
</dbReference>
<dbReference type="PANTHER" id="PTHR24422">
    <property type="entry name" value="CHEMOTAXIS PROTEIN METHYLTRANSFERASE"/>
    <property type="match status" value="1"/>
</dbReference>
<evidence type="ECO:0000259" key="4">
    <source>
        <dbReference type="PROSITE" id="PS50113"/>
    </source>
</evidence>
<dbReference type="Proteomes" id="UP000028702">
    <property type="component" value="Unassembled WGS sequence"/>
</dbReference>
<proteinExistence type="predicted"/>
<dbReference type="InterPro" id="IPR035965">
    <property type="entry name" value="PAS-like_dom_sf"/>
</dbReference>
<dbReference type="SUPFAM" id="SSF58104">
    <property type="entry name" value="Methyl-accepting chemotaxis protein (MCP) signaling domain"/>
    <property type="match status" value="1"/>
</dbReference>
<dbReference type="InterPro" id="IPR050903">
    <property type="entry name" value="Bact_Chemotaxis_MeTrfase"/>
</dbReference>
<dbReference type="InterPro" id="IPR004089">
    <property type="entry name" value="MCPsignal_dom"/>
</dbReference>
<protein>
    <submittedName>
        <fullName evidence="5">Methyl-accepting chemotaxis protein, putative</fullName>
    </submittedName>
</protein>
<evidence type="ECO:0000256" key="1">
    <source>
        <dbReference type="PROSITE-ProRule" id="PRU00284"/>
    </source>
</evidence>
<keyword evidence="6" id="KW-1185">Reference proteome</keyword>
<dbReference type="eggNOG" id="COG0840">
    <property type="taxonomic scope" value="Bacteria"/>
</dbReference>
<dbReference type="InterPro" id="IPR013655">
    <property type="entry name" value="PAS_fold_3"/>
</dbReference>
<evidence type="ECO:0000313" key="5">
    <source>
        <dbReference type="EMBL" id="GAK46531.1"/>
    </source>
</evidence>
<feature type="domain" description="Methyl-accepting transducer" evidence="2">
    <location>
        <begin position="245"/>
        <end position="467"/>
    </location>
</feature>
<evidence type="ECO:0000313" key="6">
    <source>
        <dbReference type="Proteomes" id="UP000028702"/>
    </source>
</evidence>
<evidence type="ECO:0000259" key="2">
    <source>
        <dbReference type="PROSITE" id="PS50111"/>
    </source>
</evidence>
<sequence>MEARLAALDKSQAVIEFDTDGNILTANENFLNTMGYRLDEVQGKHHSMFVAPEDRSSAAYKDFWARLKAGHYQSAQYRRFGKGGREVWIEASYNPLIGRDGKAYKVVKFATDITATKAEFSDLRGQVNAIGKSQAVIEFDLDGKILTANENFLSTLGYSLGEVQGKHHSMFVSPEDRGSEAYKRFWQKLRAGEYEAGQFKRYGKGGKEVWIEASYNPILDAAGRPFKVVKYATDITSQVSLLTDLKTMIDTNFAEIDGAVDRAEGEAANAGTNAERTSANVQTVAAAVEELVASIGEIAQSMVRSKMAGEEVQGKVEAAHGSTSRLADAASAMTGIVELIQEIAGQINLLALNATIEAARAGEAGKGFAVVASEVKNLASQAAKATDHISKEIAGIQSVSSEVVEALQSIRDGMEVVRDHVTSTSAAVEEQSVVTGNISEGMQEAARSVEEITSSMAGISAAIEQVGGAVASTRQAAEVLAR</sequence>
<evidence type="ECO:0000259" key="3">
    <source>
        <dbReference type="PROSITE" id="PS50112"/>
    </source>
</evidence>
<dbReference type="STRING" id="1333998.M2A_3030"/>
<dbReference type="InterPro" id="IPR000014">
    <property type="entry name" value="PAS"/>
</dbReference>
<dbReference type="EMBL" id="BBIO01000020">
    <property type="protein sequence ID" value="GAK46531.1"/>
    <property type="molecule type" value="Genomic_DNA"/>
</dbReference>
<dbReference type="InterPro" id="IPR004090">
    <property type="entry name" value="Chemotax_Me-accpt_rcpt"/>
</dbReference>
<dbReference type="SMART" id="SM00283">
    <property type="entry name" value="MA"/>
    <property type="match status" value="1"/>
</dbReference>
<gene>
    <name evidence="5" type="ORF">M2A_3030</name>
</gene>
<dbReference type="GO" id="GO:0006935">
    <property type="term" value="P:chemotaxis"/>
    <property type="evidence" value="ECO:0007669"/>
    <property type="project" value="InterPro"/>
</dbReference>
<dbReference type="PRINTS" id="PR00260">
    <property type="entry name" value="CHEMTRNSDUCR"/>
</dbReference>
<dbReference type="Gene3D" id="1.10.287.950">
    <property type="entry name" value="Methyl-accepting chemotaxis protein"/>
    <property type="match status" value="1"/>
</dbReference>
<dbReference type="InterPro" id="IPR000700">
    <property type="entry name" value="PAS-assoc_C"/>
</dbReference>
<name>A0A081BER3_9HYPH</name>
<feature type="domain" description="PAC" evidence="4">
    <location>
        <begin position="73"/>
        <end position="125"/>
    </location>
</feature>
<feature type="domain" description="PAS" evidence="3">
    <location>
        <begin position="14"/>
        <end position="56"/>
    </location>
</feature>
<dbReference type="Pfam" id="PF00015">
    <property type="entry name" value="MCPsignal"/>
    <property type="match status" value="1"/>
</dbReference>
<dbReference type="PROSITE" id="PS50113">
    <property type="entry name" value="PAC"/>
    <property type="match status" value="2"/>
</dbReference>
<feature type="domain" description="PAC" evidence="4">
    <location>
        <begin position="195"/>
        <end position="247"/>
    </location>
</feature>
<dbReference type="InterPro" id="IPR001610">
    <property type="entry name" value="PAC"/>
</dbReference>
<dbReference type="CDD" id="cd00130">
    <property type="entry name" value="PAS"/>
    <property type="match status" value="2"/>
</dbReference>
<feature type="domain" description="PAS" evidence="3">
    <location>
        <begin position="136"/>
        <end position="177"/>
    </location>
</feature>
<dbReference type="GO" id="GO:0007165">
    <property type="term" value="P:signal transduction"/>
    <property type="evidence" value="ECO:0007669"/>
    <property type="project" value="UniProtKB-KW"/>
</dbReference>
<dbReference type="PANTHER" id="PTHR24422:SF10">
    <property type="entry name" value="CHEMOTAXIS PROTEIN METHYLTRANSFERASE 2"/>
    <property type="match status" value="1"/>
</dbReference>
<reference evidence="5 6" key="1">
    <citation type="submission" date="2014-07" db="EMBL/GenBank/DDBJ databases">
        <title>Tepidicaulis marinum gen. nov., sp. nov., a novel marine bacterium denitrifying nitrate to nitrous oxide strictly under microaerobic conditions.</title>
        <authorList>
            <person name="Takeuchi M."/>
            <person name="Yamagishi T."/>
            <person name="Kamagata Y."/>
            <person name="Oshima K."/>
            <person name="Hattori M."/>
            <person name="Katayama T."/>
            <person name="Hanada S."/>
            <person name="Tamaki H."/>
            <person name="Marumo K."/>
            <person name="Maeda H."/>
            <person name="Nedachi M."/>
            <person name="Iwasaki W."/>
            <person name="Suwa Y."/>
            <person name="Sakata S."/>
        </authorList>
    </citation>
    <scope>NUCLEOTIDE SEQUENCE [LARGE SCALE GENOMIC DNA]</scope>
    <source>
        <strain evidence="5 6">MA2</strain>
    </source>
</reference>
<dbReference type="GO" id="GO:0016020">
    <property type="term" value="C:membrane"/>
    <property type="evidence" value="ECO:0007669"/>
    <property type="project" value="InterPro"/>
</dbReference>
<dbReference type="SUPFAM" id="SSF55785">
    <property type="entry name" value="PYP-like sensor domain (PAS domain)"/>
    <property type="match status" value="2"/>
</dbReference>
<keyword evidence="1" id="KW-0807">Transducer</keyword>
<organism evidence="5 6">
    <name type="scientific">Tepidicaulis marinus</name>
    <dbReference type="NCBI Taxonomy" id="1333998"/>
    <lineage>
        <taxon>Bacteria</taxon>
        <taxon>Pseudomonadati</taxon>
        <taxon>Pseudomonadota</taxon>
        <taxon>Alphaproteobacteria</taxon>
        <taxon>Hyphomicrobiales</taxon>
        <taxon>Parvibaculaceae</taxon>
        <taxon>Tepidicaulis</taxon>
    </lineage>
</organism>
<comment type="caution">
    <text evidence="5">The sequence shown here is derived from an EMBL/GenBank/DDBJ whole genome shotgun (WGS) entry which is preliminary data.</text>
</comment>
<dbReference type="Pfam" id="PF08447">
    <property type="entry name" value="PAS_3"/>
    <property type="match status" value="2"/>
</dbReference>
<dbReference type="SMART" id="SM00086">
    <property type="entry name" value="PAC"/>
    <property type="match status" value="2"/>
</dbReference>